<dbReference type="InterPro" id="IPR008258">
    <property type="entry name" value="Transglycosylase_SLT_dom_1"/>
</dbReference>
<feature type="domain" description="Transglycosylase SLT" evidence="1">
    <location>
        <begin position="8"/>
        <end position="101"/>
    </location>
</feature>
<protein>
    <recommendedName>
        <fullName evidence="1">Transglycosylase SLT domain-containing protein</fullName>
    </recommendedName>
</protein>
<accession>A0A0H5Q281</accession>
<dbReference type="SUPFAM" id="SSF53955">
    <property type="entry name" value="Lysozyme-like"/>
    <property type="match status" value="1"/>
</dbReference>
<dbReference type="AlphaFoldDB" id="A0A0H5Q281"/>
<name>A0A0H5Q281_9ZZZZ</name>
<reference evidence="2" key="1">
    <citation type="submission" date="2015-06" db="EMBL/GenBank/DDBJ databases">
        <authorList>
            <person name="Joergensen T."/>
        </authorList>
    </citation>
    <scope>NUCLEOTIDE SEQUENCE</scope>
    <source>
        <strain evidence="2">RGFK0857</strain>
    </source>
</reference>
<organism evidence="2">
    <name type="scientific">uncultured prokaryote</name>
    <dbReference type="NCBI Taxonomy" id="198431"/>
    <lineage>
        <taxon>unclassified sequences</taxon>
        <taxon>environmental samples</taxon>
    </lineage>
</organism>
<dbReference type="Gene3D" id="1.10.530.10">
    <property type="match status" value="1"/>
</dbReference>
<dbReference type="EMBL" id="LN853461">
    <property type="protein sequence ID" value="CRY95988.1"/>
    <property type="molecule type" value="Genomic_DNA"/>
</dbReference>
<proteinExistence type="predicted"/>
<evidence type="ECO:0000313" key="2">
    <source>
        <dbReference type="EMBL" id="CRY95988.1"/>
    </source>
</evidence>
<sequence>MQSLEGEFNLPDCLLMAVGWVETRLVNELGDGGRGHGIFQLDDRSHKIPRGFDQNPFLQGETAAGMLEDLLAHYEKRITPACAAYNAGEGAVDQALKRGEDPDQVTTGGDYAAHVVAALGVLHKTHAGLVVAGQ</sequence>
<dbReference type="Pfam" id="PF01464">
    <property type="entry name" value="SLT"/>
    <property type="match status" value="1"/>
</dbReference>
<reference evidence="2" key="2">
    <citation type="submission" date="2015-07" db="EMBL/GenBank/DDBJ databases">
        <title>Plasmids, circular viruses and viroids from rat gut.</title>
        <authorList>
            <person name="Jorgensen T.J."/>
            <person name="Hansen M.A."/>
            <person name="Xu Z."/>
            <person name="Tabak M.A."/>
            <person name="Sorensen S.J."/>
            <person name="Hansen L.H."/>
        </authorList>
    </citation>
    <scope>NUCLEOTIDE SEQUENCE</scope>
    <source>
        <strain evidence="2">RGFK0857</strain>
    </source>
</reference>
<dbReference type="InterPro" id="IPR023346">
    <property type="entry name" value="Lysozyme-like_dom_sf"/>
</dbReference>
<evidence type="ECO:0000259" key="1">
    <source>
        <dbReference type="Pfam" id="PF01464"/>
    </source>
</evidence>